<dbReference type="Proteomes" id="UP000178349">
    <property type="component" value="Unassembled WGS sequence"/>
</dbReference>
<name>A0A1F6NMS5_9BACT</name>
<evidence type="ECO:0000313" key="3">
    <source>
        <dbReference type="Proteomes" id="UP000178349"/>
    </source>
</evidence>
<keyword evidence="1" id="KW-1133">Transmembrane helix</keyword>
<reference evidence="2 3" key="1">
    <citation type="journal article" date="2016" name="Nat. Commun.">
        <title>Thousands of microbial genomes shed light on interconnected biogeochemical processes in an aquifer system.</title>
        <authorList>
            <person name="Anantharaman K."/>
            <person name="Brown C.T."/>
            <person name="Hug L.A."/>
            <person name="Sharon I."/>
            <person name="Castelle C.J."/>
            <person name="Probst A.J."/>
            <person name="Thomas B.C."/>
            <person name="Singh A."/>
            <person name="Wilkins M.J."/>
            <person name="Karaoz U."/>
            <person name="Brodie E.L."/>
            <person name="Williams K.H."/>
            <person name="Hubbard S.S."/>
            <person name="Banfield J.F."/>
        </authorList>
    </citation>
    <scope>NUCLEOTIDE SEQUENCE [LARGE SCALE GENOMIC DNA]</scope>
</reference>
<sequence>MSKKILQFLGILVVIFLLVSLAMGLMYIWDMLDKAVALDALWKTSYTFGAIFLAGLLIMLIADSLEKKK</sequence>
<accession>A0A1F6NMS5</accession>
<proteinExistence type="predicted"/>
<gene>
    <name evidence="2" type="ORF">A2493_03805</name>
</gene>
<protein>
    <submittedName>
        <fullName evidence="2">Uncharacterized protein</fullName>
    </submittedName>
</protein>
<organism evidence="2 3">
    <name type="scientific">Candidatus Magasanikbacteria bacterium RIFOXYC12_FULL_33_11</name>
    <dbReference type="NCBI Taxonomy" id="1798701"/>
    <lineage>
        <taxon>Bacteria</taxon>
        <taxon>Candidatus Magasanikiibacteriota</taxon>
    </lineage>
</organism>
<keyword evidence="1" id="KW-0812">Transmembrane</keyword>
<dbReference type="EMBL" id="MFQW01000049">
    <property type="protein sequence ID" value="OGH85043.1"/>
    <property type="molecule type" value="Genomic_DNA"/>
</dbReference>
<evidence type="ECO:0000256" key="1">
    <source>
        <dbReference type="SAM" id="Phobius"/>
    </source>
</evidence>
<feature type="transmembrane region" description="Helical" evidence="1">
    <location>
        <begin position="7"/>
        <end position="29"/>
    </location>
</feature>
<evidence type="ECO:0000313" key="2">
    <source>
        <dbReference type="EMBL" id="OGH85043.1"/>
    </source>
</evidence>
<keyword evidence="1" id="KW-0472">Membrane</keyword>
<comment type="caution">
    <text evidence="2">The sequence shown here is derived from an EMBL/GenBank/DDBJ whole genome shotgun (WGS) entry which is preliminary data.</text>
</comment>
<dbReference type="AlphaFoldDB" id="A0A1F6NMS5"/>
<feature type="transmembrane region" description="Helical" evidence="1">
    <location>
        <begin position="41"/>
        <end position="62"/>
    </location>
</feature>